<accession>A0A2M4DKA3</accession>
<evidence type="ECO:0000313" key="1">
    <source>
        <dbReference type="EMBL" id="MBW77977.1"/>
    </source>
</evidence>
<name>A0A2M4DKA3_ANODA</name>
<organism evidence="1">
    <name type="scientific">Anopheles darlingi</name>
    <name type="common">Mosquito</name>
    <dbReference type="NCBI Taxonomy" id="43151"/>
    <lineage>
        <taxon>Eukaryota</taxon>
        <taxon>Metazoa</taxon>
        <taxon>Ecdysozoa</taxon>
        <taxon>Arthropoda</taxon>
        <taxon>Hexapoda</taxon>
        <taxon>Insecta</taxon>
        <taxon>Pterygota</taxon>
        <taxon>Neoptera</taxon>
        <taxon>Endopterygota</taxon>
        <taxon>Diptera</taxon>
        <taxon>Nematocera</taxon>
        <taxon>Culicoidea</taxon>
        <taxon>Culicidae</taxon>
        <taxon>Anophelinae</taxon>
        <taxon>Anopheles</taxon>
    </lineage>
</organism>
<proteinExistence type="predicted"/>
<protein>
    <submittedName>
        <fullName evidence="1">Putative secreted protein</fullName>
    </submittedName>
</protein>
<reference evidence="1" key="1">
    <citation type="submission" date="2018-01" db="EMBL/GenBank/DDBJ databases">
        <title>An insight into the sialome of Amazonian anophelines.</title>
        <authorList>
            <person name="Ribeiro J.M."/>
            <person name="Scarpassa V."/>
            <person name="Calvo E."/>
        </authorList>
    </citation>
    <scope>NUCLEOTIDE SEQUENCE</scope>
</reference>
<dbReference type="EMBL" id="GGFL01013799">
    <property type="protein sequence ID" value="MBW77977.1"/>
    <property type="molecule type" value="Transcribed_RNA"/>
</dbReference>
<dbReference type="AlphaFoldDB" id="A0A2M4DKA3"/>
<sequence length="74" mass="8567">MAFRAPRLRGTPLLFQLLQLLQRLLFNTQSQSRTRLPRATLVIVFTNRICRFPTRTTTGATSGLNLFLTRTKKF</sequence>